<keyword evidence="4 7" id="KW-0665">Pyrimidine biosynthesis</keyword>
<evidence type="ECO:0000256" key="4">
    <source>
        <dbReference type="ARBA" id="ARBA00022975"/>
    </source>
</evidence>
<dbReference type="GO" id="GO:0044205">
    <property type="term" value="P:'de novo' UMP biosynthetic process"/>
    <property type="evidence" value="ECO:0007669"/>
    <property type="project" value="UniProtKB-UniRule"/>
</dbReference>
<reference evidence="9 10" key="1">
    <citation type="submission" date="2019-08" db="EMBL/GenBank/DDBJ databases">
        <title>In-depth cultivation of the pig gut microbiome towards novel bacterial diversity and tailored functional studies.</title>
        <authorList>
            <person name="Wylensek D."/>
            <person name="Hitch T.C.A."/>
            <person name="Clavel T."/>
        </authorList>
    </citation>
    <scope>NUCLEOTIDE SEQUENCE [LARGE SCALE GENOMIC DNA]</scope>
    <source>
        <strain evidence="9 10">BBE-744-WT-12</strain>
    </source>
</reference>
<keyword evidence="10" id="KW-1185">Reference proteome</keyword>
<dbReference type="RefSeq" id="WP_106055020.1">
    <property type="nucleotide sequence ID" value="NZ_CALXOB010000031.1"/>
</dbReference>
<dbReference type="InterPro" id="IPR001754">
    <property type="entry name" value="OMPdeCOase_dom"/>
</dbReference>
<accession>A0A844FZT1</accession>
<evidence type="ECO:0000256" key="6">
    <source>
        <dbReference type="ARBA" id="ARBA00049157"/>
    </source>
</evidence>
<evidence type="ECO:0000313" key="9">
    <source>
        <dbReference type="EMBL" id="MST95858.1"/>
    </source>
</evidence>
<name>A0A844FZT1_9BACT</name>
<evidence type="ECO:0000256" key="3">
    <source>
        <dbReference type="ARBA" id="ARBA00022793"/>
    </source>
</evidence>
<dbReference type="NCBIfam" id="TIGR02127">
    <property type="entry name" value="pyrF_sub2"/>
    <property type="match status" value="1"/>
</dbReference>
<evidence type="ECO:0000259" key="8">
    <source>
        <dbReference type="SMART" id="SM00934"/>
    </source>
</evidence>
<comment type="similarity">
    <text evidence="2 7">Belongs to the OMP decarboxylase family. Type 2 subfamily.</text>
</comment>
<feature type="domain" description="Orotidine 5'-phosphate decarboxylase" evidence="8">
    <location>
        <begin position="17"/>
        <end position="255"/>
    </location>
</feature>
<comment type="catalytic activity">
    <reaction evidence="6 7">
        <text>orotidine 5'-phosphate + H(+) = UMP + CO2</text>
        <dbReference type="Rhea" id="RHEA:11596"/>
        <dbReference type="ChEBI" id="CHEBI:15378"/>
        <dbReference type="ChEBI" id="CHEBI:16526"/>
        <dbReference type="ChEBI" id="CHEBI:57538"/>
        <dbReference type="ChEBI" id="CHEBI:57865"/>
        <dbReference type="EC" id="4.1.1.23"/>
    </reaction>
</comment>
<comment type="caution">
    <text evidence="9">The sequence shown here is derived from an EMBL/GenBank/DDBJ whole genome shotgun (WGS) entry which is preliminary data.</text>
</comment>
<dbReference type="CDD" id="cd04725">
    <property type="entry name" value="OMP_decarboxylase_like"/>
    <property type="match status" value="1"/>
</dbReference>
<dbReference type="InterPro" id="IPR011995">
    <property type="entry name" value="OMPdecase_type-2"/>
</dbReference>
<evidence type="ECO:0000256" key="1">
    <source>
        <dbReference type="ARBA" id="ARBA00004861"/>
    </source>
</evidence>
<dbReference type="AlphaFoldDB" id="A0A844FZT1"/>
<dbReference type="GO" id="GO:0006207">
    <property type="term" value="P:'de novo' pyrimidine nucleobase biosynthetic process"/>
    <property type="evidence" value="ECO:0007669"/>
    <property type="project" value="InterPro"/>
</dbReference>
<dbReference type="Gene3D" id="3.20.20.70">
    <property type="entry name" value="Aldolase class I"/>
    <property type="match status" value="1"/>
</dbReference>
<protein>
    <recommendedName>
        <fullName evidence="7">Orotidine 5'-phosphate decarboxylase</fullName>
        <ecNumber evidence="7">4.1.1.23</ecNumber>
    </recommendedName>
    <alternativeName>
        <fullName evidence="7">OMP decarboxylase</fullName>
        <shortName evidence="7">OMPDCase</shortName>
        <shortName evidence="7">OMPdecase</shortName>
    </alternativeName>
</protein>
<dbReference type="PROSITE" id="PS00156">
    <property type="entry name" value="OMPDECASE"/>
    <property type="match status" value="1"/>
</dbReference>
<dbReference type="HAMAP" id="MF_01215">
    <property type="entry name" value="OMPdecase_type2"/>
    <property type="match status" value="1"/>
</dbReference>
<evidence type="ECO:0000313" key="10">
    <source>
        <dbReference type="Proteomes" id="UP000435649"/>
    </source>
</evidence>
<dbReference type="InterPro" id="IPR011060">
    <property type="entry name" value="RibuloseP-bd_barrel"/>
</dbReference>
<dbReference type="InterPro" id="IPR018089">
    <property type="entry name" value="OMPdecase_AS"/>
</dbReference>
<dbReference type="SMART" id="SM00934">
    <property type="entry name" value="OMPdecase"/>
    <property type="match status" value="1"/>
</dbReference>
<comment type="pathway">
    <text evidence="1 7">Pyrimidine metabolism; UMP biosynthesis via de novo pathway; UMP from orotate: step 2/2.</text>
</comment>
<gene>
    <name evidence="7 9" type="primary">pyrF</name>
    <name evidence="9" type="ORF">FYJ85_02215</name>
</gene>
<dbReference type="EMBL" id="VUNS01000002">
    <property type="protein sequence ID" value="MST95858.1"/>
    <property type="molecule type" value="Genomic_DNA"/>
</dbReference>
<evidence type="ECO:0000256" key="7">
    <source>
        <dbReference type="HAMAP-Rule" id="MF_01215"/>
    </source>
</evidence>
<dbReference type="EC" id="4.1.1.23" evidence="7"/>
<evidence type="ECO:0000256" key="2">
    <source>
        <dbReference type="ARBA" id="ARBA00008847"/>
    </source>
</evidence>
<proteinExistence type="inferred from homology"/>
<dbReference type="PANTHER" id="PTHR43375">
    <property type="entry name" value="OROTIDINE 5'-PHOSPHATE DECARBOXYLASE"/>
    <property type="match status" value="1"/>
</dbReference>
<dbReference type="InterPro" id="IPR013785">
    <property type="entry name" value="Aldolase_TIM"/>
</dbReference>
<dbReference type="GO" id="GO:0004590">
    <property type="term" value="F:orotidine-5'-phosphate decarboxylase activity"/>
    <property type="evidence" value="ECO:0007669"/>
    <property type="project" value="UniProtKB-UniRule"/>
</dbReference>
<sequence>MTFMEKLKHSSQVNRSLVCVGLDPERTKLPECVREKEHALFEFNRAIIDATADWVCAYKPQAAYYAGQNADEDLKLTIDYIHERAPEIPVILDVKRGDIGSTATMYAKEAFERYNADAVTVNPYMGFDTLKPFLDHADKGVIILCRTSNPNSGDLQNLVCGGKMVYEHVALLARDRWNYNGNAALVIGATYPEELRHVRELCPDMPFLVPGVGAQGGDVEKVVKFGCDRTGHGIVINSSRGIIYADKTENFAAGAGNAARELRDLVNSFRD</sequence>
<dbReference type="Pfam" id="PF00215">
    <property type="entry name" value="OMPdecase"/>
    <property type="match status" value="1"/>
</dbReference>
<keyword evidence="5 7" id="KW-0456">Lyase</keyword>
<evidence type="ECO:0000256" key="5">
    <source>
        <dbReference type="ARBA" id="ARBA00023239"/>
    </source>
</evidence>
<dbReference type="UniPathway" id="UPA00070">
    <property type="reaction ID" value="UER00120"/>
</dbReference>
<dbReference type="PANTHER" id="PTHR43375:SF1">
    <property type="entry name" value="OROTIDINE 5'-PHOSPHATE DECARBOXYLASE"/>
    <property type="match status" value="1"/>
</dbReference>
<feature type="active site" description="Proton donor" evidence="7">
    <location>
        <position position="95"/>
    </location>
</feature>
<dbReference type="Proteomes" id="UP000435649">
    <property type="component" value="Unassembled WGS sequence"/>
</dbReference>
<dbReference type="SUPFAM" id="SSF51366">
    <property type="entry name" value="Ribulose-phoshate binding barrel"/>
    <property type="match status" value="1"/>
</dbReference>
<keyword evidence="3 7" id="KW-0210">Decarboxylase</keyword>
<organism evidence="9 10">
    <name type="scientific">Victivallis lenta</name>
    <dbReference type="NCBI Taxonomy" id="2606640"/>
    <lineage>
        <taxon>Bacteria</taxon>
        <taxon>Pseudomonadati</taxon>
        <taxon>Lentisphaerota</taxon>
        <taxon>Lentisphaeria</taxon>
        <taxon>Victivallales</taxon>
        <taxon>Victivallaceae</taxon>
        <taxon>Victivallis</taxon>
    </lineage>
</organism>